<dbReference type="Proteomes" id="UP000515291">
    <property type="component" value="Chromosome"/>
</dbReference>
<evidence type="ECO:0000259" key="1">
    <source>
        <dbReference type="Pfam" id="PF13619"/>
    </source>
</evidence>
<dbReference type="Pfam" id="PF13619">
    <property type="entry name" value="KTSC"/>
    <property type="match status" value="1"/>
</dbReference>
<organism evidence="2 3">
    <name type="scientific">Tardiphaga robiniae</name>
    <dbReference type="NCBI Taxonomy" id="943830"/>
    <lineage>
        <taxon>Bacteria</taxon>
        <taxon>Pseudomonadati</taxon>
        <taxon>Pseudomonadota</taxon>
        <taxon>Alphaproteobacteria</taxon>
        <taxon>Hyphomicrobiales</taxon>
        <taxon>Nitrobacteraceae</taxon>
        <taxon>Tardiphaga</taxon>
    </lineage>
</organism>
<dbReference type="RefSeq" id="WP_184515852.1">
    <property type="nucleotide sequence ID" value="NZ_CP050292.1"/>
</dbReference>
<protein>
    <submittedName>
        <fullName evidence="2">KTSC domain-containing protein</fullName>
    </submittedName>
</protein>
<evidence type="ECO:0000313" key="3">
    <source>
        <dbReference type="Proteomes" id="UP000515291"/>
    </source>
</evidence>
<evidence type="ECO:0000313" key="2">
    <source>
        <dbReference type="EMBL" id="QND70748.1"/>
    </source>
</evidence>
<proteinExistence type="predicted"/>
<dbReference type="InterPro" id="IPR025309">
    <property type="entry name" value="KTSC_dom"/>
</dbReference>
<name>A0A7G6TVG6_9BRAD</name>
<accession>A0A7G6TVG6</accession>
<reference evidence="3" key="1">
    <citation type="journal article" date="2020" name="Mol. Plant Microbe">
        <title>Rhizobial microsymbionts of the narrowly endemic Oxytropis species growing in Kamchatka are characterized by significant genetic diversity and possess a set of genes that are associated with T3SS and T6SS secretion systems and can affect the development of symbiosis.</title>
        <authorList>
            <person name="Safronova V."/>
            <person name="Guro P."/>
            <person name="Sazanova A."/>
            <person name="Kuznetsova I."/>
            <person name="Belimov A."/>
            <person name="Yakubov V."/>
            <person name="Chirak E."/>
            <person name="Afonin A."/>
            <person name="Gogolev Y."/>
            <person name="Andronov E."/>
            <person name="Tikhonovich I."/>
        </authorList>
    </citation>
    <scope>NUCLEOTIDE SEQUENCE [LARGE SCALE GENOMIC DNA]</scope>
    <source>
        <strain evidence="3">581</strain>
    </source>
</reference>
<dbReference type="KEGG" id="trb:HB776_05490"/>
<sequence>MIRAVAALLVLLFAAEVRSETVDVKYRGPVDLKTFDCRDTPRSSFIQRVCYDKPKAYMIINLRGTYYHYCEVPYPIFDALMAAPSMGQFYNVRIKGAGSDGTYDCRTHRVPAY</sequence>
<dbReference type="AlphaFoldDB" id="A0A7G6TVG6"/>
<feature type="domain" description="KTSC" evidence="1">
    <location>
        <begin position="43"/>
        <end position="96"/>
    </location>
</feature>
<gene>
    <name evidence="2" type="ORF">HB776_05490</name>
</gene>
<dbReference type="EMBL" id="CP050292">
    <property type="protein sequence ID" value="QND70748.1"/>
    <property type="molecule type" value="Genomic_DNA"/>
</dbReference>